<evidence type="ECO:0008006" key="3">
    <source>
        <dbReference type="Google" id="ProtNLM"/>
    </source>
</evidence>
<dbReference type="PROSITE" id="PS00018">
    <property type="entry name" value="EF_HAND_1"/>
    <property type="match status" value="1"/>
</dbReference>
<evidence type="ECO:0000313" key="2">
    <source>
        <dbReference type="Proteomes" id="UP000799302"/>
    </source>
</evidence>
<proteinExistence type="predicted"/>
<keyword evidence="2" id="KW-1185">Reference proteome</keyword>
<reference evidence="1" key="1">
    <citation type="journal article" date="2020" name="Stud. Mycol.">
        <title>101 Dothideomycetes genomes: a test case for predicting lifestyles and emergence of pathogens.</title>
        <authorList>
            <person name="Haridas S."/>
            <person name="Albert R."/>
            <person name="Binder M."/>
            <person name="Bloem J."/>
            <person name="Labutti K."/>
            <person name="Salamov A."/>
            <person name="Andreopoulos B."/>
            <person name="Baker S."/>
            <person name="Barry K."/>
            <person name="Bills G."/>
            <person name="Bluhm B."/>
            <person name="Cannon C."/>
            <person name="Castanera R."/>
            <person name="Culley D."/>
            <person name="Daum C."/>
            <person name="Ezra D."/>
            <person name="Gonzalez J."/>
            <person name="Henrissat B."/>
            <person name="Kuo A."/>
            <person name="Liang C."/>
            <person name="Lipzen A."/>
            <person name="Lutzoni F."/>
            <person name="Magnuson J."/>
            <person name="Mondo S."/>
            <person name="Nolan M."/>
            <person name="Ohm R."/>
            <person name="Pangilinan J."/>
            <person name="Park H.-J."/>
            <person name="Ramirez L."/>
            <person name="Alfaro M."/>
            <person name="Sun H."/>
            <person name="Tritt A."/>
            <person name="Yoshinaga Y."/>
            <person name="Zwiers L.-H."/>
            <person name="Turgeon B."/>
            <person name="Goodwin S."/>
            <person name="Spatafora J."/>
            <person name="Crous P."/>
            <person name="Grigoriev I."/>
        </authorList>
    </citation>
    <scope>NUCLEOTIDE SEQUENCE</scope>
    <source>
        <strain evidence="1">CBS 115976</strain>
    </source>
</reference>
<organism evidence="1 2">
    <name type="scientific">Microthyrium microscopicum</name>
    <dbReference type="NCBI Taxonomy" id="703497"/>
    <lineage>
        <taxon>Eukaryota</taxon>
        <taxon>Fungi</taxon>
        <taxon>Dikarya</taxon>
        <taxon>Ascomycota</taxon>
        <taxon>Pezizomycotina</taxon>
        <taxon>Dothideomycetes</taxon>
        <taxon>Dothideomycetes incertae sedis</taxon>
        <taxon>Microthyriales</taxon>
        <taxon>Microthyriaceae</taxon>
        <taxon>Microthyrium</taxon>
    </lineage>
</organism>
<accession>A0A6A6UNZ1</accession>
<dbReference type="InterPro" id="IPR018247">
    <property type="entry name" value="EF_Hand_1_Ca_BS"/>
</dbReference>
<dbReference type="OrthoDB" id="3941101at2759"/>
<dbReference type="AlphaFoldDB" id="A0A6A6UNZ1"/>
<sequence>MDSEPPAYHDLTTNIQHDDHDEVLPDYEPPSCPTYTSTTPLINYTIYNTRSRLRTLIPSTESSAIVPSYIITSPPRFSSSSHHTLARIATSPSSSRRSSTANMFDPPSDAGSCTAVVAELRAVRHSTIPWCPKVSVTVKNPLEERVFVLNAKDFSAFELEVGPRRCKWCVTGDPKRALELVDTQQGGRVVVARMTYSAMGTDAVRGQPVGTLDVFDLDTGGEVSEDEVLEIIIGSCEMVIRHWKDMGRHFKNVTTRVTGMLPGAGHVTGSGGYSFGHGAIGFVPSMRY</sequence>
<dbReference type="Proteomes" id="UP000799302">
    <property type="component" value="Unassembled WGS sequence"/>
</dbReference>
<evidence type="ECO:0000313" key="1">
    <source>
        <dbReference type="EMBL" id="KAF2674009.1"/>
    </source>
</evidence>
<dbReference type="EMBL" id="MU004230">
    <property type="protein sequence ID" value="KAF2674009.1"/>
    <property type="molecule type" value="Genomic_DNA"/>
</dbReference>
<name>A0A6A6UNZ1_9PEZI</name>
<gene>
    <name evidence="1" type="ORF">BT63DRAFT_419330</name>
</gene>
<protein>
    <recommendedName>
        <fullName evidence="3">EF-hand domain-containing protein</fullName>
    </recommendedName>
</protein>